<dbReference type="AlphaFoldDB" id="S2E104"/>
<evidence type="ECO:0000256" key="3">
    <source>
        <dbReference type="SAM" id="MobiDB-lite"/>
    </source>
</evidence>
<feature type="region of interest" description="Disordered" evidence="3">
    <location>
        <begin position="1"/>
        <end position="80"/>
    </location>
</feature>
<keyword evidence="1" id="KW-0732">Signal</keyword>
<comment type="caution">
    <text evidence="4">The sequence shown here is derived from an EMBL/GenBank/DDBJ whole genome shotgun (WGS) entry which is preliminary data.</text>
</comment>
<evidence type="ECO:0000313" key="5">
    <source>
        <dbReference type="Proteomes" id="UP000014065"/>
    </source>
</evidence>
<reference evidence="4 5" key="1">
    <citation type="journal article" date="2012" name="J. Bacteriol.">
        <title>Genome Sequence of "Candidatus Nitrosoarchaeum limnia" BG20, a Low-Salinity Ammonia-Oxidizing Archaeon from the San Francisco Bay Estuary.</title>
        <authorList>
            <person name="Mosier A.C."/>
            <person name="Allen E.E."/>
            <person name="Kim M."/>
            <person name="Ferriera S."/>
            <person name="Francis C.A."/>
        </authorList>
    </citation>
    <scope>NUCLEOTIDE SEQUENCE [LARGE SCALE GENOMIC DNA]</scope>
    <source>
        <strain evidence="4 5">BG20</strain>
    </source>
</reference>
<dbReference type="Gene3D" id="4.10.1080.10">
    <property type="entry name" value="TSP type-3 repeat"/>
    <property type="match status" value="1"/>
</dbReference>
<dbReference type="InterPro" id="IPR003367">
    <property type="entry name" value="Thrombospondin_3-like_rpt"/>
</dbReference>
<dbReference type="PATRIC" id="fig|859192.6.peg.2106"/>
<evidence type="ECO:0000313" key="4">
    <source>
        <dbReference type="EMBL" id="EPA04568.1"/>
    </source>
</evidence>
<dbReference type="Proteomes" id="UP000014065">
    <property type="component" value="Unassembled WGS sequence"/>
</dbReference>
<dbReference type="PANTHER" id="PTHR10199">
    <property type="entry name" value="THROMBOSPONDIN"/>
    <property type="match status" value="1"/>
</dbReference>
<keyword evidence="5" id="KW-1185">Reference proteome</keyword>
<evidence type="ECO:0000256" key="1">
    <source>
        <dbReference type="ARBA" id="ARBA00022729"/>
    </source>
</evidence>
<dbReference type="InterPro" id="IPR028974">
    <property type="entry name" value="TSP_type-3_rpt"/>
</dbReference>
<accession>S2E104</accession>
<protein>
    <submittedName>
        <fullName evidence="4">Thrombospondin type 3 repeat protein</fullName>
    </submittedName>
</protein>
<proteinExistence type="predicted"/>
<sequence length="124" mass="13561">MTTYKAPDADGDGIPDVKDACPNEPENFNGYLDWDGCPDTPGAQSTAPTRPDSDKDGIPDDVDQCPSNPETWNKYRDTDGCPDITPEQQRFVHDDDLDGIINDVDKCPLVPEDYIGIIDGCPES</sequence>
<dbReference type="GO" id="GO:0005509">
    <property type="term" value="F:calcium ion binding"/>
    <property type="evidence" value="ECO:0007669"/>
    <property type="project" value="InterPro"/>
</dbReference>
<name>S2E104_9ARCH</name>
<dbReference type="Pfam" id="PF02412">
    <property type="entry name" value="TSP_3"/>
    <property type="match status" value="3"/>
</dbReference>
<dbReference type="EMBL" id="AHJG01000287">
    <property type="protein sequence ID" value="EPA04568.1"/>
    <property type="molecule type" value="Genomic_DNA"/>
</dbReference>
<organism evidence="4 5">
    <name type="scientific">Candidatus Nitrosarchaeum limnium BG20</name>
    <dbReference type="NCBI Taxonomy" id="859192"/>
    <lineage>
        <taxon>Archaea</taxon>
        <taxon>Nitrososphaerota</taxon>
        <taxon>Nitrososphaeria</taxon>
        <taxon>Nitrosopumilales</taxon>
        <taxon>Nitrosopumilaceae</taxon>
        <taxon>Nitrosarchaeum</taxon>
    </lineage>
</organism>
<dbReference type="PANTHER" id="PTHR10199:SF119">
    <property type="entry name" value="RE20510P"/>
    <property type="match status" value="1"/>
</dbReference>
<dbReference type="SUPFAM" id="SSF103647">
    <property type="entry name" value="TSP type-3 repeat"/>
    <property type="match status" value="1"/>
</dbReference>
<evidence type="ECO:0000256" key="2">
    <source>
        <dbReference type="ARBA" id="ARBA00022837"/>
    </source>
</evidence>
<keyword evidence="2" id="KW-0106">Calcium</keyword>
<gene>
    <name evidence="4" type="ORF">BG20_I0334</name>
</gene>
<dbReference type="GO" id="GO:0007155">
    <property type="term" value="P:cell adhesion"/>
    <property type="evidence" value="ECO:0007669"/>
    <property type="project" value="InterPro"/>
</dbReference>